<keyword evidence="1" id="KW-0813">Transport</keyword>
<gene>
    <name evidence="3" type="ORF">GIB67_024905</name>
</gene>
<evidence type="ECO:0000313" key="3">
    <source>
        <dbReference type="EMBL" id="KAF6172283.1"/>
    </source>
</evidence>
<name>A0A7J7NYY5_9MAGN</name>
<dbReference type="Proteomes" id="UP000541444">
    <property type="component" value="Unassembled WGS sequence"/>
</dbReference>
<comment type="caution">
    <text evidence="3">The sequence shown here is derived from an EMBL/GenBank/DDBJ whole genome shotgun (WGS) entry which is preliminary data.</text>
</comment>
<dbReference type="InterPro" id="IPR033961">
    <property type="entry name" value="Exo84"/>
</dbReference>
<sequence length="376" mass="41983">MITYTGVELFLQDTMQQLTPEVISHFGATVLTKISHFFDEYVEILIKALPGPSEDENLAENKEYVYYKAETDSQQLALLGTAFTVADELLPMAVSRIWSGKSELKEPGSGPAENVGPATSAIEFKDWKRHLQHSLDKLRDHFCRQYVLNFIYSREGKTRLDAQIYLHGIGEDLYWDSQPLASLPFQALFGKLQQLATVAGDVLLGKEKIQKILLARLTETVVMWLSDEQEFWDVFEDDSCPLHPFGLQQLILDMYFTVEIAVCGGYPSRNVQQITSAIIARAIKTFSARGIDPQSALPEDEWFVNTAKTAINKLLLKTSGSEASDTDDEHITLHDEIISDSDDTGSCVSSIESSDSFASANMGEVESPNYFTDPEA</sequence>
<dbReference type="GO" id="GO:0008104">
    <property type="term" value="P:intracellular protein localization"/>
    <property type="evidence" value="ECO:0007669"/>
    <property type="project" value="TreeGrafter"/>
</dbReference>
<dbReference type="GO" id="GO:0000145">
    <property type="term" value="C:exocyst"/>
    <property type="evidence" value="ECO:0007669"/>
    <property type="project" value="InterPro"/>
</dbReference>
<dbReference type="AlphaFoldDB" id="A0A7J7NYY5"/>
<feature type="region of interest" description="Disordered" evidence="2">
    <location>
        <begin position="339"/>
        <end position="376"/>
    </location>
</feature>
<keyword evidence="4" id="KW-1185">Reference proteome</keyword>
<dbReference type="GO" id="GO:0006893">
    <property type="term" value="P:Golgi to plasma membrane transport"/>
    <property type="evidence" value="ECO:0007669"/>
    <property type="project" value="TreeGrafter"/>
</dbReference>
<protein>
    <recommendedName>
        <fullName evidence="5">Exocyst complex component EXO84C</fullName>
    </recommendedName>
</protein>
<evidence type="ECO:0008006" key="5">
    <source>
        <dbReference type="Google" id="ProtNLM"/>
    </source>
</evidence>
<dbReference type="PANTHER" id="PTHR21426">
    <property type="entry name" value="EXOCYST COMPLEX COMPONENT 8"/>
    <property type="match status" value="1"/>
</dbReference>
<accession>A0A7J7NYY5</accession>
<feature type="compositionally biased region" description="Low complexity" evidence="2">
    <location>
        <begin position="349"/>
        <end position="359"/>
    </location>
</feature>
<proteinExistence type="predicted"/>
<dbReference type="GO" id="GO:0006887">
    <property type="term" value="P:exocytosis"/>
    <property type="evidence" value="ECO:0007669"/>
    <property type="project" value="InterPro"/>
</dbReference>
<dbReference type="EMBL" id="JACGCM010000440">
    <property type="protein sequence ID" value="KAF6172283.1"/>
    <property type="molecule type" value="Genomic_DNA"/>
</dbReference>
<dbReference type="OrthoDB" id="1710909at2759"/>
<evidence type="ECO:0000256" key="2">
    <source>
        <dbReference type="SAM" id="MobiDB-lite"/>
    </source>
</evidence>
<reference evidence="3 4" key="1">
    <citation type="journal article" date="2020" name="IScience">
        <title>Genome Sequencing of the Endangered Kingdonia uniflora (Circaeasteraceae, Ranunculales) Reveals Potential Mechanisms of Evolutionary Specialization.</title>
        <authorList>
            <person name="Sun Y."/>
            <person name="Deng T."/>
            <person name="Zhang A."/>
            <person name="Moore M.J."/>
            <person name="Landis J.B."/>
            <person name="Lin N."/>
            <person name="Zhang H."/>
            <person name="Zhang X."/>
            <person name="Huang J."/>
            <person name="Zhang X."/>
            <person name="Sun H."/>
            <person name="Wang H."/>
        </authorList>
    </citation>
    <scope>NUCLEOTIDE SEQUENCE [LARGE SCALE GENOMIC DNA]</scope>
    <source>
        <strain evidence="3">TB1705</strain>
        <tissue evidence="3">Leaf</tissue>
    </source>
</reference>
<dbReference type="PANTHER" id="PTHR21426:SF2">
    <property type="entry name" value="EXOCYST COMPLEX COMPONENT EXO84C"/>
    <property type="match status" value="1"/>
</dbReference>
<evidence type="ECO:0000256" key="1">
    <source>
        <dbReference type="ARBA" id="ARBA00022448"/>
    </source>
</evidence>
<evidence type="ECO:0000313" key="4">
    <source>
        <dbReference type="Proteomes" id="UP000541444"/>
    </source>
</evidence>
<organism evidence="3 4">
    <name type="scientific">Kingdonia uniflora</name>
    <dbReference type="NCBI Taxonomy" id="39325"/>
    <lineage>
        <taxon>Eukaryota</taxon>
        <taxon>Viridiplantae</taxon>
        <taxon>Streptophyta</taxon>
        <taxon>Embryophyta</taxon>
        <taxon>Tracheophyta</taxon>
        <taxon>Spermatophyta</taxon>
        <taxon>Magnoliopsida</taxon>
        <taxon>Ranunculales</taxon>
        <taxon>Circaeasteraceae</taxon>
        <taxon>Kingdonia</taxon>
    </lineage>
</organism>